<protein>
    <recommendedName>
        <fullName evidence="3">Glycosyltransferase 2-like domain-containing protein</fullName>
    </recommendedName>
</protein>
<sequence>MPFHRIKNKNIIIKHLRQFNVVLHPIINESIEFPKENWIKPFVFGSPPPEVRWVYYYALNKFIGRAEIIDDDYYMFLSDDDFIEPNFFEKLKGIDTDFIVVSMKRGDNAPPGTRTGAGVLTCSWRKMGRKGMGGEQLILKGKHLKNEKFLDMHIADKKFASKMWFLNAHENFTFIPDAYIWFNFLEPGRWKEAKKILEK</sequence>
<gene>
    <name evidence="1" type="ORF">A3E46_02270</name>
</gene>
<dbReference type="EMBL" id="MGGZ01000038">
    <property type="protein sequence ID" value="OGM56167.1"/>
    <property type="molecule type" value="Genomic_DNA"/>
</dbReference>
<dbReference type="STRING" id="1802513.A3E46_02270"/>
<evidence type="ECO:0000313" key="2">
    <source>
        <dbReference type="Proteomes" id="UP000178313"/>
    </source>
</evidence>
<dbReference type="InterPro" id="IPR029044">
    <property type="entry name" value="Nucleotide-diphossugar_trans"/>
</dbReference>
<dbReference type="SUPFAM" id="SSF53448">
    <property type="entry name" value="Nucleotide-diphospho-sugar transferases"/>
    <property type="match status" value="1"/>
</dbReference>
<dbReference type="AlphaFoldDB" id="A0A1F8AWQ4"/>
<reference evidence="1 2" key="1">
    <citation type="journal article" date="2016" name="Nat. Commun.">
        <title>Thousands of microbial genomes shed light on interconnected biogeochemical processes in an aquifer system.</title>
        <authorList>
            <person name="Anantharaman K."/>
            <person name="Brown C.T."/>
            <person name="Hug L.A."/>
            <person name="Sharon I."/>
            <person name="Castelle C.J."/>
            <person name="Probst A.J."/>
            <person name="Thomas B.C."/>
            <person name="Singh A."/>
            <person name="Wilkins M.J."/>
            <person name="Karaoz U."/>
            <person name="Brodie E.L."/>
            <person name="Williams K.H."/>
            <person name="Hubbard S.S."/>
            <person name="Banfield J.F."/>
        </authorList>
    </citation>
    <scope>NUCLEOTIDE SEQUENCE [LARGE SCALE GENOMIC DNA]</scope>
</reference>
<accession>A0A1F8AWQ4</accession>
<organism evidence="1 2">
    <name type="scientific">Candidatus Woesebacteria bacterium RIFCSPHIGHO2_12_FULL_46_16</name>
    <dbReference type="NCBI Taxonomy" id="1802513"/>
    <lineage>
        <taxon>Bacteria</taxon>
        <taxon>Candidatus Woeseibacteriota</taxon>
    </lineage>
</organism>
<comment type="caution">
    <text evidence="1">The sequence shown here is derived from an EMBL/GenBank/DDBJ whole genome shotgun (WGS) entry which is preliminary data.</text>
</comment>
<proteinExistence type="predicted"/>
<evidence type="ECO:0000313" key="1">
    <source>
        <dbReference type="EMBL" id="OGM56167.1"/>
    </source>
</evidence>
<evidence type="ECO:0008006" key="3">
    <source>
        <dbReference type="Google" id="ProtNLM"/>
    </source>
</evidence>
<dbReference type="Proteomes" id="UP000178313">
    <property type="component" value="Unassembled WGS sequence"/>
</dbReference>
<name>A0A1F8AWQ4_9BACT</name>